<keyword evidence="8 10" id="KW-0675">Receptor</keyword>
<feature type="transmembrane region" description="Helical" evidence="10">
    <location>
        <begin position="20"/>
        <end position="39"/>
    </location>
</feature>
<dbReference type="GO" id="GO:0004984">
    <property type="term" value="F:olfactory receptor activity"/>
    <property type="evidence" value="ECO:0007669"/>
    <property type="project" value="InterPro"/>
</dbReference>
<dbReference type="Proteomes" id="UP000002320">
    <property type="component" value="Unassembled WGS sequence"/>
</dbReference>
<comment type="subcellular location">
    <subcellularLocation>
        <location evidence="1 10">Cell membrane</location>
        <topology evidence="1 10">Multi-pass membrane protein</topology>
    </subcellularLocation>
</comment>
<accession>A0A1S4JHF1</accession>
<name>A0A1S4JHF1_CULQU</name>
<evidence type="ECO:0000256" key="6">
    <source>
        <dbReference type="ARBA" id="ARBA00022989"/>
    </source>
</evidence>
<keyword evidence="9 10" id="KW-0807">Transducer</keyword>
<proteinExistence type="inferred from homology"/>
<dbReference type="InParanoid" id="A0A1S4JHF1"/>
<evidence type="ECO:0000256" key="10">
    <source>
        <dbReference type="RuleBase" id="RU351113"/>
    </source>
</evidence>
<keyword evidence="7 10" id="KW-0472">Membrane</keyword>
<organism evidence="11 12">
    <name type="scientific">Culex quinquefasciatus</name>
    <name type="common">Southern house mosquito</name>
    <name type="synonym">Culex pungens</name>
    <dbReference type="NCBI Taxonomy" id="7176"/>
    <lineage>
        <taxon>Eukaryota</taxon>
        <taxon>Metazoa</taxon>
        <taxon>Ecdysozoa</taxon>
        <taxon>Arthropoda</taxon>
        <taxon>Hexapoda</taxon>
        <taxon>Insecta</taxon>
        <taxon>Pterygota</taxon>
        <taxon>Neoptera</taxon>
        <taxon>Endopterygota</taxon>
        <taxon>Diptera</taxon>
        <taxon>Nematocera</taxon>
        <taxon>Culicoidea</taxon>
        <taxon>Culicidae</taxon>
        <taxon>Culicinae</taxon>
        <taxon>Culicini</taxon>
        <taxon>Culex</taxon>
        <taxon>Culex</taxon>
    </lineage>
</organism>
<keyword evidence="5 10" id="KW-0552">Olfaction</keyword>
<evidence type="ECO:0000256" key="9">
    <source>
        <dbReference type="ARBA" id="ARBA00023224"/>
    </source>
</evidence>
<evidence type="ECO:0000256" key="5">
    <source>
        <dbReference type="ARBA" id="ARBA00022725"/>
    </source>
</evidence>
<dbReference type="GO" id="GO:0005886">
    <property type="term" value="C:plasma membrane"/>
    <property type="evidence" value="ECO:0007669"/>
    <property type="project" value="UniProtKB-SubCell"/>
</dbReference>
<evidence type="ECO:0000256" key="3">
    <source>
        <dbReference type="ARBA" id="ARBA00022606"/>
    </source>
</evidence>
<protein>
    <recommendedName>
        <fullName evidence="10">Odorant receptor</fullName>
    </recommendedName>
</protein>
<dbReference type="Pfam" id="PF02949">
    <property type="entry name" value="7tm_6"/>
    <property type="match status" value="1"/>
</dbReference>
<evidence type="ECO:0000256" key="1">
    <source>
        <dbReference type="ARBA" id="ARBA00004651"/>
    </source>
</evidence>
<keyword evidence="3 10" id="KW-0716">Sensory transduction</keyword>
<dbReference type="AlphaFoldDB" id="A0A1S4JHF1"/>
<evidence type="ECO:0000256" key="7">
    <source>
        <dbReference type="ARBA" id="ARBA00023136"/>
    </source>
</evidence>
<reference evidence="11" key="1">
    <citation type="submission" date="2020-05" db="UniProtKB">
        <authorList>
            <consortium name="EnsemblMetazoa"/>
        </authorList>
    </citation>
    <scope>IDENTIFICATION</scope>
    <source>
        <strain evidence="11">JHB</strain>
    </source>
</reference>
<dbReference type="GO" id="GO:0005549">
    <property type="term" value="F:odorant binding"/>
    <property type="evidence" value="ECO:0007669"/>
    <property type="project" value="InterPro"/>
</dbReference>
<keyword evidence="4 10" id="KW-0812">Transmembrane</keyword>
<evidence type="ECO:0000256" key="8">
    <source>
        <dbReference type="ARBA" id="ARBA00023170"/>
    </source>
</evidence>
<keyword evidence="2" id="KW-1003">Cell membrane</keyword>
<comment type="caution">
    <text evidence="10">Lacks conserved residue(s) required for the propagation of feature annotation.</text>
</comment>
<dbReference type="GO" id="GO:0007165">
    <property type="term" value="P:signal transduction"/>
    <property type="evidence" value="ECO:0007669"/>
    <property type="project" value="UniProtKB-KW"/>
</dbReference>
<evidence type="ECO:0000256" key="2">
    <source>
        <dbReference type="ARBA" id="ARBA00022475"/>
    </source>
</evidence>
<dbReference type="PANTHER" id="PTHR21137:SF35">
    <property type="entry name" value="ODORANT RECEPTOR 19A-RELATED"/>
    <property type="match status" value="1"/>
</dbReference>
<feature type="transmembrane region" description="Helical" evidence="10">
    <location>
        <begin position="226"/>
        <end position="257"/>
    </location>
</feature>
<feature type="transmembrane region" description="Helical" evidence="10">
    <location>
        <begin position="169"/>
        <end position="194"/>
    </location>
</feature>
<evidence type="ECO:0000313" key="11">
    <source>
        <dbReference type="EnsemblMetazoa" id="CPIJ005922-PA"/>
    </source>
</evidence>
<evidence type="ECO:0000313" key="12">
    <source>
        <dbReference type="Proteomes" id="UP000002320"/>
    </source>
</evidence>
<dbReference type="EnsemblMetazoa" id="CPIJ005922-RA">
    <property type="protein sequence ID" value="CPIJ005922-PA"/>
    <property type="gene ID" value="CPIJ005922"/>
</dbReference>
<keyword evidence="6 10" id="KW-1133">Transmembrane helix</keyword>
<keyword evidence="12" id="KW-1185">Reference proteome</keyword>
<sequence length="409" mass="48501">MNMTGYLITLGFHDFQHLWNNWMICFGSSCTFFDCHFLFTSIKMNALDIHNENLKILKISSKFVGVEIWKPTQMFTLQSCIVLVQLFNYFYSNFWTVYQYRNDVIFVMKVLNCTGIAFQLFIKFFIATFKKKKMFAMCEMIETELFKKYSSRKEKEGEMVYGYAVKFRLILKLLVLLYLSSLVMFVLYPVYIYFVQDELVAMFVFEFPYIDPETTIGFVLTNVLQVILYVTGIWGLVLADGLFLVYVVHVLLFMAIFELHMKQLDVILQNQDGTSNDLAVEDRWRQCLQEHQAIAEYIDDIEDIFSFICLVTVFTSAFAICDNITDWYASYMYLMICFTSMTIYFVIGNMIERKVYESMHMCIVNFPWHLMNARQKKEYLILLNRMDHPFTLSMYGYSPLNFESYMTVE</sequence>
<dbReference type="VEuPathDB" id="VectorBase:CPIJ005922"/>
<comment type="similarity">
    <text evidence="10">Belongs to the insect chemoreceptor superfamily. Heteromeric odorant receptor channel (TC 1.A.69) family.</text>
</comment>
<dbReference type="PANTHER" id="PTHR21137">
    <property type="entry name" value="ODORANT RECEPTOR"/>
    <property type="match status" value="1"/>
</dbReference>
<evidence type="ECO:0000256" key="4">
    <source>
        <dbReference type="ARBA" id="ARBA00022692"/>
    </source>
</evidence>
<feature type="transmembrane region" description="Helical" evidence="10">
    <location>
        <begin position="104"/>
        <end position="126"/>
    </location>
</feature>
<dbReference type="InterPro" id="IPR004117">
    <property type="entry name" value="7tm6_olfct_rcpt"/>
</dbReference>
<feature type="transmembrane region" description="Helical" evidence="10">
    <location>
        <begin position="331"/>
        <end position="351"/>
    </location>
</feature>